<dbReference type="InterPro" id="IPR048778">
    <property type="entry name" value="NE1300-like"/>
</dbReference>
<dbReference type="STRING" id="51642.NSMM_370152"/>
<evidence type="ECO:0000313" key="3">
    <source>
        <dbReference type="Proteomes" id="UP000198729"/>
    </source>
</evidence>
<name>A0A1G5SDV3_9PROT</name>
<evidence type="ECO:0000256" key="1">
    <source>
        <dbReference type="SAM" id="SignalP"/>
    </source>
</evidence>
<evidence type="ECO:0000313" key="2">
    <source>
        <dbReference type="EMBL" id="SCZ85373.1"/>
    </source>
</evidence>
<organism evidence="2 3">
    <name type="scientific">Nitrosomonas mobilis</name>
    <dbReference type="NCBI Taxonomy" id="51642"/>
    <lineage>
        <taxon>Bacteria</taxon>
        <taxon>Pseudomonadati</taxon>
        <taxon>Pseudomonadota</taxon>
        <taxon>Betaproteobacteria</taxon>
        <taxon>Nitrosomonadales</taxon>
        <taxon>Nitrosomonadaceae</taxon>
        <taxon>Nitrosomonas</taxon>
    </lineage>
</organism>
<dbReference type="RefSeq" id="WP_090285559.1">
    <property type="nucleotide sequence ID" value="NZ_FMWO01000044.1"/>
</dbReference>
<evidence type="ECO:0008006" key="4">
    <source>
        <dbReference type="Google" id="ProtNLM"/>
    </source>
</evidence>
<keyword evidence="1" id="KW-0732">Signal</keyword>
<dbReference type="Gene3D" id="3.90.640.100">
    <property type="match status" value="1"/>
</dbReference>
<dbReference type="OrthoDB" id="8548229at2"/>
<dbReference type="AlphaFoldDB" id="A0A1G5SDV3"/>
<accession>A0A1G5SDV3</accession>
<dbReference type="InterPro" id="IPR048785">
    <property type="entry name" value="NE1300-like_sf"/>
</dbReference>
<gene>
    <name evidence="2" type="ORF">NSMM_370152</name>
</gene>
<feature type="chain" id="PRO_5011511609" description="Secreted protein" evidence="1">
    <location>
        <begin position="23"/>
        <end position="91"/>
    </location>
</feature>
<protein>
    <recommendedName>
        <fullName evidence="4">Secreted protein</fullName>
    </recommendedName>
</protein>
<dbReference type="EMBL" id="FMWO01000044">
    <property type="protein sequence ID" value="SCZ85373.1"/>
    <property type="molecule type" value="Genomic_DNA"/>
</dbReference>
<dbReference type="Proteomes" id="UP000198729">
    <property type="component" value="Unassembled WGS sequence"/>
</dbReference>
<reference evidence="2 3" key="1">
    <citation type="submission" date="2016-10" db="EMBL/GenBank/DDBJ databases">
        <authorList>
            <person name="de Groot N.N."/>
        </authorList>
    </citation>
    <scope>NUCLEOTIDE SEQUENCE [LARGE SCALE GENOMIC DNA]</scope>
    <source>
        <strain evidence="2">1</strain>
    </source>
</reference>
<keyword evidence="3" id="KW-1185">Reference proteome</keyword>
<sequence>MSKIIVAAFVSVFLLGSTAAIASGNTESSLTPIAAKDILNYLSCKDKKPTDVVKSRTDVENGKIVRVKCADVIAIVEKARSESGDAWQGGY</sequence>
<dbReference type="Pfam" id="PF20836">
    <property type="entry name" value="HAO_bd"/>
    <property type="match status" value="1"/>
</dbReference>
<proteinExistence type="predicted"/>
<feature type="signal peptide" evidence="1">
    <location>
        <begin position="1"/>
        <end position="22"/>
    </location>
</feature>